<dbReference type="NCBIfam" id="TIGR01640">
    <property type="entry name" value="F_box_assoc_1"/>
    <property type="match status" value="1"/>
</dbReference>
<sequence>MEYSNNLPPEIIEIVLLKLPVKSLLRFKTVCTSWNTIISDPVFTRIHLENSNNSPNNNDNLFITEKGDTERGFSLFKLEGGKLHADRVSENPSGNMVILCECNGVLLLRDSSGGVNNTSNYVLWNPSTRRVRCFNDPYGSTVNYGLCYDPITDDFKVVVMKRSSYSIFSCNSDSWTEVEESRSYDSVGWSGVFADGALYWLFCFEMARFDPETDELEALRKPEQLGDYDEFSLGRLRGRLCLYCNNTGDDERGIRIWIKEKNSNDWEAFVAIENVPTDPIAVWIYVDSFRIGIVCVFQLSRQRRLLVT</sequence>
<evidence type="ECO:0000259" key="1">
    <source>
        <dbReference type="PROSITE" id="PS50181"/>
    </source>
</evidence>
<dbReference type="STRING" id="4155.A0A022QDJ7"/>
<organism evidence="2 3">
    <name type="scientific">Erythranthe guttata</name>
    <name type="common">Yellow monkey flower</name>
    <name type="synonym">Mimulus guttatus</name>
    <dbReference type="NCBI Taxonomy" id="4155"/>
    <lineage>
        <taxon>Eukaryota</taxon>
        <taxon>Viridiplantae</taxon>
        <taxon>Streptophyta</taxon>
        <taxon>Embryophyta</taxon>
        <taxon>Tracheophyta</taxon>
        <taxon>Spermatophyta</taxon>
        <taxon>Magnoliopsida</taxon>
        <taxon>eudicotyledons</taxon>
        <taxon>Gunneridae</taxon>
        <taxon>Pentapetalae</taxon>
        <taxon>asterids</taxon>
        <taxon>lamiids</taxon>
        <taxon>Lamiales</taxon>
        <taxon>Phrymaceae</taxon>
        <taxon>Erythranthe</taxon>
    </lineage>
</organism>
<protein>
    <recommendedName>
        <fullName evidence="1">F-box domain-containing protein</fullName>
    </recommendedName>
</protein>
<dbReference type="PANTHER" id="PTHR31672">
    <property type="entry name" value="BNACNNG10540D PROTEIN"/>
    <property type="match status" value="1"/>
</dbReference>
<dbReference type="SUPFAM" id="SSF81383">
    <property type="entry name" value="F-box domain"/>
    <property type="match status" value="1"/>
</dbReference>
<evidence type="ECO:0000313" key="3">
    <source>
        <dbReference type="Proteomes" id="UP000030748"/>
    </source>
</evidence>
<gene>
    <name evidence="2" type="ORF">MIMGU_mgv1a025224mg</name>
</gene>
<reference evidence="2 3" key="1">
    <citation type="journal article" date="2013" name="Proc. Natl. Acad. Sci. U.S.A.">
        <title>Fine-scale variation in meiotic recombination in Mimulus inferred from population shotgun sequencing.</title>
        <authorList>
            <person name="Hellsten U."/>
            <person name="Wright K.M."/>
            <person name="Jenkins J."/>
            <person name="Shu S."/>
            <person name="Yuan Y."/>
            <person name="Wessler S.R."/>
            <person name="Schmutz J."/>
            <person name="Willis J.H."/>
            <person name="Rokhsar D.S."/>
        </authorList>
    </citation>
    <scope>NUCLEOTIDE SEQUENCE [LARGE SCALE GENOMIC DNA]</scope>
    <source>
        <strain evidence="3">cv. DUN x IM62</strain>
    </source>
</reference>
<feature type="domain" description="F-box" evidence="1">
    <location>
        <begin position="1"/>
        <end position="46"/>
    </location>
</feature>
<dbReference type="CDD" id="cd22157">
    <property type="entry name" value="F-box_AtFBW1-like"/>
    <property type="match status" value="1"/>
</dbReference>
<dbReference type="InterPro" id="IPR001810">
    <property type="entry name" value="F-box_dom"/>
</dbReference>
<keyword evidence="3" id="KW-1185">Reference proteome</keyword>
<dbReference type="PROSITE" id="PS50181">
    <property type="entry name" value="FBOX"/>
    <property type="match status" value="1"/>
</dbReference>
<dbReference type="Pfam" id="PF00646">
    <property type="entry name" value="F-box"/>
    <property type="match status" value="1"/>
</dbReference>
<proteinExistence type="predicted"/>
<accession>A0A022QDJ7</accession>
<dbReference type="InterPro" id="IPR036047">
    <property type="entry name" value="F-box-like_dom_sf"/>
</dbReference>
<dbReference type="eggNOG" id="ENOG502SQQJ">
    <property type="taxonomic scope" value="Eukaryota"/>
</dbReference>
<dbReference type="AlphaFoldDB" id="A0A022QDJ7"/>
<dbReference type="PANTHER" id="PTHR31672:SF13">
    <property type="entry name" value="F-BOX PROTEIN CPR30-LIKE"/>
    <property type="match status" value="1"/>
</dbReference>
<dbReference type="InterPro" id="IPR013187">
    <property type="entry name" value="F-box-assoc_dom_typ3"/>
</dbReference>
<dbReference type="InterPro" id="IPR017451">
    <property type="entry name" value="F-box-assoc_interact_dom"/>
</dbReference>
<dbReference type="SMART" id="SM00256">
    <property type="entry name" value="FBOX"/>
    <property type="match status" value="1"/>
</dbReference>
<evidence type="ECO:0000313" key="2">
    <source>
        <dbReference type="EMBL" id="EYU25986.1"/>
    </source>
</evidence>
<dbReference type="Proteomes" id="UP000030748">
    <property type="component" value="Unassembled WGS sequence"/>
</dbReference>
<dbReference type="Gene3D" id="1.20.1280.50">
    <property type="match status" value="1"/>
</dbReference>
<name>A0A022QDJ7_ERYGU</name>
<dbReference type="InterPro" id="IPR050796">
    <property type="entry name" value="SCF_F-box_component"/>
</dbReference>
<dbReference type="EMBL" id="KI631838">
    <property type="protein sequence ID" value="EYU25986.1"/>
    <property type="molecule type" value="Genomic_DNA"/>
</dbReference>
<dbReference type="Pfam" id="PF08268">
    <property type="entry name" value="FBA_3"/>
    <property type="match status" value="1"/>
</dbReference>